<reference evidence="1 2" key="1">
    <citation type="journal article" date="2019" name="Commun. Biol.">
        <title>The bagworm genome reveals a unique fibroin gene that provides high tensile strength.</title>
        <authorList>
            <person name="Kono N."/>
            <person name="Nakamura H."/>
            <person name="Ohtoshi R."/>
            <person name="Tomita M."/>
            <person name="Numata K."/>
            <person name="Arakawa K."/>
        </authorList>
    </citation>
    <scope>NUCLEOTIDE SEQUENCE [LARGE SCALE GENOMIC DNA]</scope>
</reference>
<comment type="caution">
    <text evidence="1">The sequence shown here is derived from an EMBL/GenBank/DDBJ whole genome shotgun (WGS) entry which is preliminary data.</text>
</comment>
<dbReference type="EMBL" id="BGZK01000955">
    <property type="protein sequence ID" value="GBP66358.1"/>
    <property type="molecule type" value="Genomic_DNA"/>
</dbReference>
<dbReference type="Proteomes" id="UP000299102">
    <property type="component" value="Unassembled WGS sequence"/>
</dbReference>
<dbReference type="AlphaFoldDB" id="A0A4C1XS90"/>
<keyword evidence="2" id="KW-1185">Reference proteome</keyword>
<gene>
    <name evidence="1" type="ORF">EVAR_88468_1</name>
</gene>
<name>A0A4C1XS90_EUMVA</name>
<evidence type="ECO:0000313" key="1">
    <source>
        <dbReference type="EMBL" id="GBP66358.1"/>
    </source>
</evidence>
<organism evidence="1 2">
    <name type="scientific">Eumeta variegata</name>
    <name type="common">Bagworm moth</name>
    <name type="synonym">Eumeta japonica</name>
    <dbReference type="NCBI Taxonomy" id="151549"/>
    <lineage>
        <taxon>Eukaryota</taxon>
        <taxon>Metazoa</taxon>
        <taxon>Ecdysozoa</taxon>
        <taxon>Arthropoda</taxon>
        <taxon>Hexapoda</taxon>
        <taxon>Insecta</taxon>
        <taxon>Pterygota</taxon>
        <taxon>Neoptera</taxon>
        <taxon>Endopterygota</taxon>
        <taxon>Lepidoptera</taxon>
        <taxon>Glossata</taxon>
        <taxon>Ditrysia</taxon>
        <taxon>Tineoidea</taxon>
        <taxon>Psychidae</taxon>
        <taxon>Oiketicinae</taxon>
        <taxon>Eumeta</taxon>
    </lineage>
</organism>
<sequence>MPVLAPRPTARAAGAMHPRRAARFRITGFDYLVAIAIPHRETKRARLPRRFAGAELEGRNEIGAGKD</sequence>
<protein>
    <submittedName>
        <fullName evidence="1">Uncharacterized protein</fullName>
    </submittedName>
</protein>
<evidence type="ECO:0000313" key="2">
    <source>
        <dbReference type="Proteomes" id="UP000299102"/>
    </source>
</evidence>
<accession>A0A4C1XS90</accession>
<proteinExistence type="predicted"/>